<accession>A0A0L8AGN3</accession>
<keyword evidence="2" id="KW-1185">Reference proteome</keyword>
<dbReference type="PATRIC" id="fig|1566026.4.peg.1926"/>
<proteinExistence type="predicted"/>
<name>A0A0L8AGN3_9BACT</name>
<evidence type="ECO:0000313" key="2">
    <source>
        <dbReference type="Proteomes" id="UP000036908"/>
    </source>
</evidence>
<gene>
    <name evidence="1" type="ORF">OB69_17415</name>
</gene>
<dbReference type="AlphaFoldDB" id="A0A0L8AGN3"/>
<protein>
    <submittedName>
        <fullName evidence="1">Uncharacterized protein</fullName>
    </submittedName>
</protein>
<dbReference type="OrthoDB" id="669022at2"/>
<reference evidence="2" key="1">
    <citation type="submission" date="2014-11" db="EMBL/GenBank/DDBJ databases">
        <title>Genome sequencing of Roseivirga sp. D-25.</title>
        <authorList>
            <person name="Selvaratnam C."/>
            <person name="Thevarajoo S."/>
            <person name="Goh K.M."/>
            <person name="Eee R."/>
            <person name="Chan K.-G."/>
            <person name="Chong C.S."/>
        </authorList>
    </citation>
    <scope>NUCLEOTIDE SEQUENCE [LARGE SCALE GENOMIC DNA]</scope>
    <source>
        <strain evidence="2">D-25</strain>
    </source>
</reference>
<sequence length="244" mass="28690">MGNQICGILINSLPREFSEDELDSKKLKTKIIANSISSLSPKDLSITFSDDNTYIFLDQIFYKNISEEDTLTDLESDLVDIFPESKILIVAINDTVDFTGYSLIKNGIKIRTKAVVKDQIFLDYGDIYDIELKMLEQYHRMREGKPRNLTKMRELYPVYSDDKLYVIDRDTAIKFFKNRQHFADELPYFYKDGTSDNLLIEKQIGSFVNSDIYELEKLNWVVFQRRKLNFKKDSLKEYIYLAKK</sequence>
<organism evidence="1 2">
    <name type="scientific">Roseivirga seohaensis subsp. aquiponti</name>
    <dbReference type="NCBI Taxonomy" id="1566026"/>
    <lineage>
        <taxon>Bacteria</taxon>
        <taxon>Pseudomonadati</taxon>
        <taxon>Bacteroidota</taxon>
        <taxon>Cytophagia</taxon>
        <taxon>Cytophagales</taxon>
        <taxon>Roseivirgaceae</taxon>
        <taxon>Roseivirga</taxon>
    </lineage>
</organism>
<comment type="caution">
    <text evidence="1">The sequence shown here is derived from an EMBL/GenBank/DDBJ whole genome shotgun (WGS) entry which is preliminary data.</text>
</comment>
<dbReference type="Proteomes" id="UP000036908">
    <property type="component" value="Unassembled WGS sequence"/>
</dbReference>
<dbReference type="RefSeq" id="WP_053225038.1">
    <property type="nucleotide sequence ID" value="NZ_JSVA01000024.1"/>
</dbReference>
<dbReference type="EMBL" id="JSVA01000024">
    <property type="protein sequence ID" value="KOF01456.1"/>
    <property type="molecule type" value="Genomic_DNA"/>
</dbReference>
<evidence type="ECO:0000313" key="1">
    <source>
        <dbReference type="EMBL" id="KOF01456.1"/>
    </source>
</evidence>